<dbReference type="Proteomes" id="UP001210211">
    <property type="component" value="Unassembled WGS sequence"/>
</dbReference>
<evidence type="ECO:0000256" key="1">
    <source>
        <dbReference type="ARBA" id="ARBA00004123"/>
    </source>
</evidence>
<dbReference type="PANTHER" id="PTHR45959">
    <property type="entry name" value="BHLH TRANSCRIPTION FACTOR"/>
    <property type="match status" value="1"/>
</dbReference>
<dbReference type="EMBL" id="JAMRDG010000002">
    <property type="protein sequence ID" value="KAJ3685410.1"/>
    <property type="molecule type" value="Genomic_DNA"/>
</dbReference>
<dbReference type="PANTHER" id="PTHR45959:SF2">
    <property type="entry name" value="BHLH TRANSCRIPTION FACTOR"/>
    <property type="match status" value="1"/>
</dbReference>
<accession>A0AAD5WBG1</accession>
<evidence type="ECO:0000313" key="9">
    <source>
        <dbReference type="Proteomes" id="UP001210211"/>
    </source>
</evidence>
<dbReference type="Gene3D" id="4.10.280.10">
    <property type="entry name" value="Helix-loop-helix DNA-binding domain"/>
    <property type="match status" value="1"/>
</dbReference>
<feature type="domain" description="ACT" evidence="7">
    <location>
        <begin position="248"/>
        <end position="319"/>
    </location>
</feature>
<comment type="subcellular location">
    <subcellularLocation>
        <location evidence="1">Nucleus</location>
    </subcellularLocation>
</comment>
<dbReference type="PROSITE" id="PS51671">
    <property type="entry name" value="ACT"/>
    <property type="match status" value="1"/>
</dbReference>
<evidence type="ECO:0000256" key="2">
    <source>
        <dbReference type="ARBA" id="ARBA00005510"/>
    </source>
</evidence>
<dbReference type="GO" id="GO:0046983">
    <property type="term" value="F:protein dimerization activity"/>
    <property type="evidence" value="ECO:0007669"/>
    <property type="project" value="InterPro"/>
</dbReference>
<keyword evidence="4" id="KW-0804">Transcription</keyword>
<evidence type="ECO:0000256" key="4">
    <source>
        <dbReference type="ARBA" id="ARBA00023163"/>
    </source>
</evidence>
<evidence type="ECO:0000313" key="8">
    <source>
        <dbReference type="EMBL" id="KAJ3685410.1"/>
    </source>
</evidence>
<sequence>MIHPKSKDSVPSSVHQGMDEFMVEWAMNSVNQSEAPFQQANQVTHIDNLQNSQSISDRCTDYTTITPLVIDATNDNQFSFLQTVEAQGTNSTWNSYDYSKATQLNFGGTGNLNLTSHDLSKEYQEFGSNKQILGTKTNSPKTHSQDHVIAERKRREKINQRLAELSSIIPCMKKTDKVSILIDAVNYVKELQERVKTLDARNTNLIDSAVLVKNSYLSSGDTDHGCSSSTNSERLPVIEAQLSEDIILISIHCETFKGLLVKLLSVLENHNLTITHTSLMPFSASTSFITLTAQIEGPKNAVSAEDVVKKLSLALNEIK</sequence>
<keyword evidence="5" id="KW-0539">Nucleus</keyword>
<comment type="similarity">
    <text evidence="2">Belongs to the bHLH protein family.</text>
</comment>
<dbReference type="InterPro" id="IPR002912">
    <property type="entry name" value="ACT_dom"/>
</dbReference>
<gene>
    <name evidence="8" type="ORF">LUZ61_014574</name>
</gene>
<dbReference type="PROSITE" id="PS50888">
    <property type="entry name" value="BHLH"/>
    <property type="match status" value="1"/>
</dbReference>
<dbReference type="InterPro" id="IPR036638">
    <property type="entry name" value="HLH_DNA-bd_sf"/>
</dbReference>
<comment type="caution">
    <text evidence="8">The sequence shown here is derived from an EMBL/GenBank/DDBJ whole genome shotgun (WGS) entry which is preliminary data.</text>
</comment>
<dbReference type="Pfam" id="PF22754">
    <property type="entry name" value="bHLH-TF_ACT-like_plant"/>
    <property type="match status" value="1"/>
</dbReference>
<name>A0AAD5WBG1_9POAL</name>
<reference evidence="8 9" key="1">
    <citation type="journal article" date="2022" name="Cell">
        <title>Repeat-based holocentromeres influence genome architecture and karyotype evolution.</title>
        <authorList>
            <person name="Hofstatter P.G."/>
            <person name="Thangavel G."/>
            <person name="Lux T."/>
            <person name="Neumann P."/>
            <person name="Vondrak T."/>
            <person name="Novak P."/>
            <person name="Zhang M."/>
            <person name="Costa L."/>
            <person name="Castellani M."/>
            <person name="Scott A."/>
            <person name="Toegelov H."/>
            <person name="Fuchs J."/>
            <person name="Mata-Sucre Y."/>
            <person name="Dias Y."/>
            <person name="Vanzela A.L.L."/>
            <person name="Huettel B."/>
            <person name="Almeida C.C.S."/>
            <person name="Simkova H."/>
            <person name="Souza G."/>
            <person name="Pedrosa-Harand A."/>
            <person name="Macas J."/>
            <person name="Mayer K.F.X."/>
            <person name="Houben A."/>
            <person name="Marques A."/>
        </authorList>
    </citation>
    <scope>NUCLEOTIDE SEQUENCE [LARGE SCALE GENOMIC DNA]</scope>
    <source>
        <strain evidence="8">RhyTen1mFocal</strain>
    </source>
</reference>
<organism evidence="8 9">
    <name type="scientific">Rhynchospora tenuis</name>
    <dbReference type="NCBI Taxonomy" id="198213"/>
    <lineage>
        <taxon>Eukaryota</taxon>
        <taxon>Viridiplantae</taxon>
        <taxon>Streptophyta</taxon>
        <taxon>Embryophyta</taxon>
        <taxon>Tracheophyta</taxon>
        <taxon>Spermatophyta</taxon>
        <taxon>Magnoliopsida</taxon>
        <taxon>Liliopsida</taxon>
        <taxon>Poales</taxon>
        <taxon>Cyperaceae</taxon>
        <taxon>Cyperoideae</taxon>
        <taxon>Rhynchosporeae</taxon>
        <taxon>Rhynchospora</taxon>
    </lineage>
</organism>
<evidence type="ECO:0000259" key="6">
    <source>
        <dbReference type="PROSITE" id="PS50888"/>
    </source>
</evidence>
<dbReference type="InterPro" id="IPR054502">
    <property type="entry name" value="bHLH-TF_ACT-like_plant"/>
</dbReference>
<dbReference type="AlphaFoldDB" id="A0AAD5WBG1"/>
<evidence type="ECO:0000256" key="3">
    <source>
        <dbReference type="ARBA" id="ARBA00023015"/>
    </source>
</evidence>
<dbReference type="SMART" id="SM00353">
    <property type="entry name" value="HLH"/>
    <property type="match status" value="1"/>
</dbReference>
<protein>
    <recommendedName>
        <fullName evidence="10">BHLH domain-containing protein</fullName>
    </recommendedName>
</protein>
<evidence type="ECO:0008006" key="10">
    <source>
        <dbReference type="Google" id="ProtNLM"/>
    </source>
</evidence>
<keyword evidence="3" id="KW-0805">Transcription regulation</keyword>
<evidence type="ECO:0000256" key="5">
    <source>
        <dbReference type="ARBA" id="ARBA00023242"/>
    </source>
</evidence>
<dbReference type="SUPFAM" id="SSF47459">
    <property type="entry name" value="HLH, helix-loop-helix DNA-binding domain"/>
    <property type="match status" value="1"/>
</dbReference>
<proteinExistence type="inferred from homology"/>
<feature type="domain" description="BHLH" evidence="6">
    <location>
        <begin position="142"/>
        <end position="191"/>
    </location>
</feature>
<dbReference type="Pfam" id="PF00010">
    <property type="entry name" value="HLH"/>
    <property type="match status" value="1"/>
</dbReference>
<dbReference type="InterPro" id="IPR011598">
    <property type="entry name" value="bHLH_dom"/>
</dbReference>
<keyword evidence="9" id="KW-1185">Reference proteome</keyword>
<dbReference type="InterPro" id="IPR052610">
    <property type="entry name" value="bHLH_transcription_regulator"/>
</dbReference>
<evidence type="ECO:0000259" key="7">
    <source>
        <dbReference type="PROSITE" id="PS51671"/>
    </source>
</evidence>